<evidence type="ECO:0000256" key="1">
    <source>
        <dbReference type="SAM" id="MobiDB-lite"/>
    </source>
</evidence>
<evidence type="ECO:0000313" key="2">
    <source>
        <dbReference type="EMBL" id="CEK49908.1"/>
    </source>
</evidence>
<name>A0A0B6Y1B8_9EUPU</name>
<evidence type="ECO:0008006" key="3">
    <source>
        <dbReference type="Google" id="ProtNLM"/>
    </source>
</evidence>
<gene>
    <name evidence="2" type="primary">ORF9254</name>
</gene>
<reference evidence="2" key="1">
    <citation type="submission" date="2014-12" db="EMBL/GenBank/DDBJ databases">
        <title>Insight into the proteome of Arion vulgaris.</title>
        <authorList>
            <person name="Aradska J."/>
            <person name="Bulat T."/>
            <person name="Smidak R."/>
            <person name="Sarate P."/>
            <person name="Gangsoo J."/>
            <person name="Sialana F."/>
            <person name="Bilban M."/>
            <person name="Lubec G."/>
        </authorList>
    </citation>
    <scope>NUCLEOTIDE SEQUENCE</scope>
    <source>
        <tissue evidence="2">Skin</tissue>
    </source>
</reference>
<protein>
    <recommendedName>
        <fullName evidence="3">PID domain-containing protein</fullName>
    </recommendedName>
</protein>
<organism evidence="2">
    <name type="scientific">Arion vulgaris</name>
    <dbReference type="NCBI Taxonomy" id="1028688"/>
    <lineage>
        <taxon>Eukaryota</taxon>
        <taxon>Metazoa</taxon>
        <taxon>Spiralia</taxon>
        <taxon>Lophotrochozoa</taxon>
        <taxon>Mollusca</taxon>
        <taxon>Gastropoda</taxon>
        <taxon>Heterobranchia</taxon>
        <taxon>Euthyneura</taxon>
        <taxon>Panpulmonata</taxon>
        <taxon>Eupulmonata</taxon>
        <taxon>Stylommatophora</taxon>
        <taxon>Helicina</taxon>
        <taxon>Arionoidea</taxon>
        <taxon>Arionidae</taxon>
        <taxon>Arion</taxon>
    </lineage>
</organism>
<feature type="non-terminal residue" evidence="2">
    <location>
        <position position="155"/>
    </location>
</feature>
<feature type="region of interest" description="Disordered" evidence="1">
    <location>
        <begin position="1"/>
        <end position="24"/>
    </location>
</feature>
<sequence>MGEYIVKNSKPGRPEVPKKENAQTYTQEAQAEKAIAELETGVVVTLSSSSLKRKSEKLTLCLRSELGELVCVQGQGYKPLLTIDLCQIKEIVPDSRLRVARSSEDFAKEKSENWITIFYGSSFMLQYINLTANEKDYKNILLALETCVDRVRQID</sequence>
<feature type="compositionally biased region" description="Basic and acidic residues" evidence="1">
    <location>
        <begin position="12"/>
        <end position="21"/>
    </location>
</feature>
<dbReference type="AlphaFoldDB" id="A0A0B6Y1B8"/>
<accession>A0A0B6Y1B8</accession>
<dbReference type="EMBL" id="HACG01003043">
    <property type="protein sequence ID" value="CEK49908.1"/>
    <property type="molecule type" value="Transcribed_RNA"/>
</dbReference>
<proteinExistence type="predicted"/>